<feature type="domain" description="K Homology" evidence="4">
    <location>
        <begin position="194"/>
        <end position="267"/>
    </location>
</feature>
<dbReference type="AlphaFoldDB" id="A0A7C9ABB8"/>
<evidence type="ECO:0000313" key="5">
    <source>
        <dbReference type="EMBL" id="MBA4662471.1"/>
    </source>
</evidence>
<feature type="compositionally biased region" description="Basic and acidic residues" evidence="3">
    <location>
        <begin position="133"/>
        <end position="158"/>
    </location>
</feature>
<dbReference type="InterPro" id="IPR036612">
    <property type="entry name" value="KH_dom_type_1_sf"/>
</dbReference>
<dbReference type="InterPro" id="IPR004087">
    <property type="entry name" value="KH_dom"/>
</dbReference>
<feature type="region of interest" description="Disordered" evidence="3">
    <location>
        <begin position="1"/>
        <end position="167"/>
    </location>
</feature>
<dbReference type="EMBL" id="GISG01215968">
    <property type="protein sequence ID" value="MBA4662471.1"/>
    <property type="molecule type" value="Transcribed_RNA"/>
</dbReference>
<name>A0A7C9ABB8_OPUST</name>
<sequence length="405" mass="43218">MAEEEAVPVTLQDHPHKRKLEDLEPPTSDAPPCDSTLEVDGERKDEEKDEDENGEGEAEEAAKRPRLDEAPDASENGHKLEDETERAVENAETAADDQVGNNEAANEAPSEGENAAQPVSEGEQKGGAQGDNSEGKDVQDDVSEVKGDQIGSSDKEQLENAEEPCGDEVHVPAGEVTEQGNAASAQYHSESGTRTMSRKIEIPNNKVGVLIGKAGDTIKYLQINSGAKIQITRDADADPRAPTRPVELVGTLESLNKAERLIKDVIAEADAGGSPSLIARGFAATMTAGSAEIEMPVPSDKVGLIIGKGGETIRSLQTRSGARIQLIPQSSPGDQSKEKKVKVTGDKKQVEMAIELIKEVMNQICQLPFTCGQHWFLDLPIGNHVSVSSTEERYQALSLALAGCC</sequence>
<dbReference type="Gene3D" id="3.30.1370.10">
    <property type="entry name" value="K Homology domain, type 1"/>
    <property type="match status" value="2"/>
</dbReference>
<dbReference type="Pfam" id="PF00013">
    <property type="entry name" value="KH_1"/>
    <property type="match status" value="2"/>
</dbReference>
<keyword evidence="2" id="KW-0694">RNA-binding</keyword>
<dbReference type="InterPro" id="IPR004088">
    <property type="entry name" value="KH_dom_type_1"/>
</dbReference>
<dbReference type="SMART" id="SM00322">
    <property type="entry name" value="KH"/>
    <property type="match status" value="2"/>
</dbReference>
<dbReference type="SUPFAM" id="SSF54791">
    <property type="entry name" value="Eukaryotic type KH-domain (KH-domain type I)"/>
    <property type="match status" value="2"/>
</dbReference>
<reference evidence="5" key="2">
    <citation type="submission" date="2020-07" db="EMBL/GenBank/DDBJ databases">
        <authorList>
            <person name="Vera ALvarez R."/>
            <person name="Arias-Moreno D.M."/>
            <person name="Jimenez-Jacinto V."/>
            <person name="Jimenez-Bremont J.F."/>
            <person name="Swaminathan K."/>
            <person name="Moose S.P."/>
            <person name="Guerrero-Gonzalez M.L."/>
            <person name="Marino-Ramirez L."/>
            <person name="Landsman D."/>
            <person name="Rodriguez-Kessler M."/>
            <person name="Delgado-Sanchez P."/>
        </authorList>
    </citation>
    <scope>NUCLEOTIDE SEQUENCE</scope>
    <source>
        <tissue evidence="5">Cladode</tissue>
    </source>
</reference>
<protein>
    <recommendedName>
        <fullName evidence="4">K Homology domain-containing protein</fullName>
    </recommendedName>
</protein>
<feature type="compositionally biased region" description="Basic and acidic residues" evidence="3">
    <location>
        <begin position="60"/>
        <end position="89"/>
    </location>
</feature>
<reference evidence="5" key="1">
    <citation type="journal article" date="2013" name="J. Plant Res.">
        <title>Effect of fungi and light on seed germination of three Opuntia species from semiarid lands of central Mexico.</title>
        <authorList>
            <person name="Delgado-Sanchez P."/>
            <person name="Jimenez-Bremont J.F."/>
            <person name="Guerrero-Gonzalez Mde L."/>
            <person name="Flores J."/>
        </authorList>
    </citation>
    <scope>NUCLEOTIDE SEQUENCE</scope>
    <source>
        <tissue evidence="5">Cladode</tissue>
    </source>
</reference>
<feature type="compositionally biased region" description="Acidic residues" evidence="3">
    <location>
        <begin position="47"/>
        <end position="59"/>
    </location>
</feature>
<evidence type="ECO:0000256" key="3">
    <source>
        <dbReference type="SAM" id="MobiDB-lite"/>
    </source>
</evidence>
<evidence type="ECO:0000256" key="2">
    <source>
        <dbReference type="PROSITE-ProRule" id="PRU00117"/>
    </source>
</evidence>
<dbReference type="PROSITE" id="PS50084">
    <property type="entry name" value="KH_TYPE_1"/>
    <property type="match status" value="2"/>
</dbReference>
<feature type="domain" description="K Homology" evidence="4">
    <location>
        <begin position="289"/>
        <end position="362"/>
    </location>
</feature>
<evidence type="ECO:0000256" key="1">
    <source>
        <dbReference type="ARBA" id="ARBA00022737"/>
    </source>
</evidence>
<dbReference type="GO" id="GO:0003723">
    <property type="term" value="F:RNA binding"/>
    <property type="evidence" value="ECO:0007669"/>
    <property type="project" value="UniProtKB-UniRule"/>
</dbReference>
<accession>A0A7C9ABB8</accession>
<evidence type="ECO:0000259" key="4">
    <source>
        <dbReference type="SMART" id="SM00322"/>
    </source>
</evidence>
<keyword evidence="1" id="KW-0677">Repeat</keyword>
<organism evidence="5">
    <name type="scientific">Opuntia streptacantha</name>
    <name type="common">Prickly pear cactus</name>
    <name type="synonym">Opuntia cardona</name>
    <dbReference type="NCBI Taxonomy" id="393608"/>
    <lineage>
        <taxon>Eukaryota</taxon>
        <taxon>Viridiplantae</taxon>
        <taxon>Streptophyta</taxon>
        <taxon>Embryophyta</taxon>
        <taxon>Tracheophyta</taxon>
        <taxon>Spermatophyta</taxon>
        <taxon>Magnoliopsida</taxon>
        <taxon>eudicotyledons</taxon>
        <taxon>Gunneridae</taxon>
        <taxon>Pentapetalae</taxon>
        <taxon>Caryophyllales</taxon>
        <taxon>Cactineae</taxon>
        <taxon>Cactaceae</taxon>
        <taxon>Opuntioideae</taxon>
        <taxon>Opuntia</taxon>
    </lineage>
</organism>
<proteinExistence type="predicted"/>
<dbReference type="PANTHER" id="PTHR10288">
    <property type="entry name" value="KH DOMAIN CONTAINING RNA BINDING PROTEIN"/>
    <property type="match status" value="1"/>
</dbReference>